<dbReference type="InterPro" id="IPR036921">
    <property type="entry name" value="PurM-like_N_sf"/>
</dbReference>
<comment type="catalytic activity">
    <reaction evidence="16">
        <text>5-phospho-beta-D-ribosylamine + L-glutamate + diphosphate = 5-phospho-alpha-D-ribose 1-diphosphate + L-glutamine + H2O</text>
        <dbReference type="Rhea" id="RHEA:14905"/>
        <dbReference type="ChEBI" id="CHEBI:15377"/>
        <dbReference type="ChEBI" id="CHEBI:29985"/>
        <dbReference type="ChEBI" id="CHEBI:33019"/>
        <dbReference type="ChEBI" id="CHEBI:58017"/>
        <dbReference type="ChEBI" id="CHEBI:58359"/>
        <dbReference type="ChEBI" id="CHEBI:58681"/>
        <dbReference type="EC" id="2.4.2.14"/>
    </reaction>
</comment>
<dbReference type="AlphaFoldDB" id="K9E6Y8"/>
<sequence>MFAIWNHPQAGQVSQFALLNLQHRGQQGAGITVFDQEKGTWLTHKGPGLVNEVFEHKETLDRLAGNCALGSVHYSSQKQLQDQTDINPIRFSFLDESFAIAFSGHIVNAKSLRQEMENQGSIFYSNSDGEVFAHLIRHSKEESMVDKIKEACQAVKGGYSVSLLTEEGIYAFVDPAGLRPLVVGQLNQANPSYLVTSESCALKGLGADQVYELGPGQGVFIDDSGYQVFNHADHPGPNKVEAMEYIYFARPDSTIAGVNVYLARKNMGRYLAKEDEGTQGDLVMGVPNSSLIAASGYAGEKGISYDLGLVKNQYVGRTFIEPSQELRELGVKNKLSVISQAVEGKDIILIDDSIVRGTTSKRIVKLLKEAGASKVHLRISSPPILFPNYYGIDMSTSKELIAQNRTIQEMTDYIGCDSLAFLSISALKQSVQDYNPDIDLSLSIFNGDYHEGLGDHQDYLKNNLSSKWPNYKKEEAMSDLYKEAGVDIEKGYESVDRIKSHIDKTLNKNVLSQLGGFAGSYSLKDFDFDHPVLVSGTDGVGTKILLAQQADKHDTIGIDCVAMCVNDVLAQGAKPLFFLDYLALGQNKPDRVEKIVAGVAQGCQEGNMALIGGETAEMPDMYDLDEYDLAGFALGIADKDQMMDPNQVKAGDYLLGLPSSGLHSNGFSLVRKLFFKDRDYAFDHKLRNGKTLIEELLEPTRIYVKEVLPLIQADLLSGIAHITGGGFFENVPRMLPDQLSAVIDTSQIPKKEIFTLLSDLSGMSREDLYGTFNMGVGMVLAVSPDKKDQVLDQVQEAFVLGQVSDKKDEKLVLK</sequence>
<dbReference type="Gene3D" id="3.30.1330.10">
    <property type="entry name" value="PurM-like, N-terminal domain"/>
    <property type="match status" value="1"/>
</dbReference>
<evidence type="ECO:0000313" key="19">
    <source>
        <dbReference type="Proteomes" id="UP000009875"/>
    </source>
</evidence>
<dbReference type="EMBL" id="AGXA01000031">
    <property type="protein sequence ID" value="EKU92909.1"/>
    <property type="molecule type" value="Genomic_DNA"/>
</dbReference>
<feature type="binding site" evidence="16">
    <location>
        <position position="289"/>
    </location>
    <ligand>
        <name>Mg(2+)</name>
        <dbReference type="ChEBI" id="CHEBI:18420"/>
    </ligand>
</feature>
<name>K9E6Y8_9LACT</name>
<dbReference type="InterPro" id="IPR017932">
    <property type="entry name" value="GATase_2_dom"/>
</dbReference>
<dbReference type="Proteomes" id="UP000009875">
    <property type="component" value="Unassembled WGS sequence"/>
</dbReference>
<evidence type="ECO:0000256" key="5">
    <source>
        <dbReference type="ARBA" id="ARBA00010280"/>
    </source>
</evidence>
<evidence type="ECO:0000259" key="17">
    <source>
        <dbReference type="PROSITE" id="PS51278"/>
    </source>
</evidence>
<reference evidence="18 19" key="1">
    <citation type="submission" date="2012-09" db="EMBL/GenBank/DDBJ databases">
        <title>The Genome Sequence of Alloiococcus otitis ATCC 51267.</title>
        <authorList>
            <consortium name="The Broad Institute Genome Sequencing Platform"/>
            <person name="Earl A."/>
            <person name="Ward D."/>
            <person name="Feldgarden M."/>
            <person name="Gevers D."/>
            <person name="Huys G."/>
            <person name="Walker B."/>
            <person name="Young S.K."/>
            <person name="Zeng Q."/>
            <person name="Gargeya S."/>
            <person name="Fitzgerald M."/>
            <person name="Haas B."/>
            <person name="Abouelleil A."/>
            <person name="Alvarado L."/>
            <person name="Arachchi H.M."/>
            <person name="Berlin A.M."/>
            <person name="Chapman S.B."/>
            <person name="Goldberg J."/>
            <person name="Griggs A."/>
            <person name="Gujja S."/>
            <person name="Hansen M."/>
            <person name="Howarth C."/>
            <person name="Imamovic A."/>
            <person name="Larimer J."/>
            <person name="McCowen C."/>
            <person name="Montmayeur A."/>
            <person name="Murphy C."/>
            <person name="Neiman D."/>
            <person name="Pearson M."/>
            <person name="Priest M."/>
            <person name="Roberts A."/>
            <person name="Saif S."/>
            <person name="Shea T."/>
            <person name="Sisk P."/>
            <person name="Sykes S."/>
            <person name="Wortman J."/>
            <person name="Nusbaum C."/>
            <person name="Birren B."/>
        </authorList>
    </citation>
    <scope>NUCLEOTIDE SEQUENCE [LARGE SCALE GENOMIC DNA]</scope>
    <source>
        <strain evidence="18 19">ATCC 51267</strain>
    </source>
</reference>
<dbReference type="EC" id="6.3.3.1" evidence="15"/>
<comment type="caution">
    <text evidence="16">Lacks conserved residue(s) required for the propagation of feature annotation.</text>
</comment>
<dbReference type="Pfam" id="PF02769">
    <property type="entry name" value="AIRS_C"/>
    <property type="match status" value="1"/>
</dbReference>
<keyword evidence="11 15" id="KW-0658">Purine biosynthesis</keyword>
<dbReference type="CDD" id="cd02196">
    <property type="entry name" value="PurM"/>
    <property type="match status" value="1"/>
</dbReference>
<dbReference type="InterPro" id="IPR004733">
    <property type="entry name" value="PurM_cligase"/>
</dbReference>
<dbReference type="Pfam" id="PF13537">
    <property type="entry name" value="GATase_7"/>
    <property type="match status" value="1"/>
</dbReference>
<evidence type="ECO:0000256" key="1">
    <source>
        <dbReference type="ARBA" id="ARBA00004496"/>
    </source>
</evidence>
<dbReference type="HAMAP" id="MF_01931">
    <property type="entry name" value="PurF"/>
    <property type="match status" value="1"/>
</dbReference>
<feature type="domain" description="Glutamine amidotransferase type-2" evidence="17">
    <location>
        <begin position="1"/>
        <end position="224"/>
    </location>
</feature>
<dbReference type="SUPFAM" id="SSF56235">
    <property type="entry name" value="N-terminal nucleophile aminohydrolases (Ntn hydrolases)"/>
    <property type="match status" value="1"/>
</dbReference>
<dbReference type="PATRIC" id="fig|883081.3.peg.1517"/>
<evidence type="ECO:0000313" key="18">
    <source>
        <dbReference type="EMBL" id="EKU92909.1"/>
    </source>
</evidence>
<keyword evidence="12 15" id="KW-0067">ATP-binding</keyword>
<keyword evidence="10 15" id="KW-0547">Nucleotide-binding</keyword>
<dbReference type="InterPro" id="IPR029057">
    <property type="entry name" value="PRTase-like"/>
</dbReference>
<evidence type="ECO:0000256" key="8">
    <source>
        <dbReference type="ARBA" id="ARBA00022676"/>
    </source>
</evidence>
<dbReference type="eggNOG" id="COG0034">
    <property type="taxonomic scope" value="Bacteria"/>
</dbReference>
<dbReference type="Gene3D" id="3.60.20.10">
    <property type="entry name" value="Glutamine Phosphoribosylpyrophosphate, subunit 1, domain 1"/>
    <property type="match status" value="1"/>
</dbReference>
<comment type="catalytic activity">
    <reaction evidence="14 15">
        <text>2-formamido-N(1)-(5-O-phospho-beta-D-ribosyl)acetamidine + ATP = 5-amino-1-(5-phospho-beta-D-ribosyl)imidazole + ADP + phosphate + H(+)</text>
        <dbReference type="Rhea" id="RHEA:23032"/>
        <dbReference type="ChEBI" id="CHEBI:15378"/>
        <dbReference type="ChEBI" id="CHEBI:30616"/>
        <dbReference type="ChEBI" id="CHEBI:43474"/>
        <dbReference type="ChEBI" id="CHEBI:137981"/>
        <dbReference type="ChEBI" id="CHEBI:147287"/>
        <dbReference type="ChEBI" id="CHEBI:456216"/>
        <dbReference type="EC" id="6.3.3.1"/>
    </reaction>
</comment>
<dbReference type="PROSITE" id="PS51278">
    <property type="entry name" value="GATASE_TYPE_2"/>
    <property type="match status" value="1"/>
</dbReference>
<keyword evidence="13 16" id="KW-0315">Glutamine amidotransferase</keyword>
<evidence type="ECO:0000256" key="12">
    <source>
        <dbReference type="ARBA" id="ARBA00022840"/>
    </source>
</evidence>
<dbReference type="GO" id="GO:0000287">
    <property type="term" value="F:magnesium ion binding"/>
    <property type="evidence" value="ECO:0007669"/>
    <property type="project" value="UniProtKB-UniRule"/>
</dbReference>
<dbReference type="Gene3D" id="3.40.50.2020">
    <property type="match status" value="1"/>
</dbReference>
<evidence type="ECO:0000256" key="11">
    <source>
        <dbReference type="ARBA" id="ARBA00022755"/>
    </source>
</evidence>
<dbReference type="NCBIfam" id="TIGR00878">
    <property type="entry name" value="purM"/>
    <property type="match status" value="1"/>
</dbReference>
<organism evidence="18 19">
    <name type="scientific">Alloiococcus otitis ATCC 51267</name>
    <dbReference type="NCBI Taxonomy" id="883081"/>
    <lineage>
        <taxon>Bacteria</taxon>
        <taxon>Bacillati</taxon>
        <taxon>Bacillota</taxon>
        <taxon>Bacilli</taxon>
        <taxon>Lactobacillales</taxon>
        <taxon>Carnobacteriaceae</taxon>
        <taxon>Alloiococcus</taxon>
    </lineage>
</organism>
<evidence type="ECO:0000256" key="16">
    <source>
        <dbReference type="HAMAP-Rule" id="MF_01931"/>
    </source>
</evidence>
<keyword evidence="6 15" id="KW-0963">Cytoplasm</keyword>
<evidence type="ECO:0000256" key="3">
    <source>
        <dbReference type="ARBA" id="ARBA00005209"/>
    </source>
</evidence>
<evidence type="ECO:0000256" key="13">
    <source>
        <dbReference type="ARBA" id="ARBA00022962"/>
    </source>
</evidence>
<dbReference type="SUPFAM" id="SSF56042">
    <property type="entry name" value="PurM C-terminal domain-like"/>
    <property type="match status" value="1"/>
</dbReference>
<keyword evidence="16" id="KW-0479">Metal-binding</keyword>
<keyword evidence="8 16" id="KW-0328">Glycosyltransferase</keyword>
<dbReference type="NCBIfam" id="TIGR01134">
    <property type="entry name" value="purF"/>
    <property type="match status" value="1"/>
</dbReference>
<dbReference type="GO" id="GO:0005737">
    <property type="term" value="C:cytoplasm"/>
    <property type="evidence" value="ECO:0007669"/>
    <property type="project" value="UniProtKB-SubCell"/>
</dbReference>
<evidence type="ECO:0000256" key="14">
    <source>
        <dbReference type="ARBA" id="ARBA00049057"/>
    </source>
</evidence>
<comment type="cofactor">
    <cofactor evidence="16">
        <name>Mg(2+)</name>
        <dbReference type="ChEBI" id="CHEBI:18420"/>
    </cofactor>
    <text evidence="16">Binds 1 Mg(2+) ion per subunit.</text>
</comment>
<dbReference type="HAMAP" id="MF_00741">
    <property type="entry name" value="AIRS"/>
    <property type="match status" value="1"/>
</dbReference>
<dbReference type="SUPFAM" id="SSF55326">
    <property type="entry name" value="PurM N-terminal domain-like"/>
    <property type="match status" value="1"/>
</dbReference>
<proteinExistence type="inferred from homology"/>
<comment type="similarity">
    <text evidence="5 15">Belongs to the AIR synthase family.</text>
</comment>
<dbReference type="eggNOG" id="COG0150">
    <property type="taxonomic scope" value="Bacteria"/>
</dbReference>
<evidence type="ECO:0000256" key="6">
    <source>
        <dbReference type="ARBA" id="ARBA00022490"/>
    </source>
</evidence>
<keyword evidence="9 16" id="KW-0808">Transferase</keyword>
<dbReference type="Pfam" id="PF00586">
    <property type="entry name" value="AIRS"/>
    <property type="match status" value="1"/>
</dbReference>
<evidence type="ECO:0000256" key="2">
    <source>
        <dbReference type="ARBA" id="ARBA00004686"/>
    </source>
</evidence>
<evidence type="ECO:0000256" key="4">
    <source>
        <dbReference type="ARBA" id="ARBA00010138"/>
    </source>
</evidence>
<keyword evidence="19" id="KW-1185">Reference proteome</keyword>
<dbReference type="FunFam" id="3.30.1330.10:FF:000001">
    <property type="entry name" value="Phosphoribosylformylglycinamidine cyclo-ligase"/>
    <property type="match status" value="1"/>
</dbReference>
<comment type="subcellular location">
    <subcellularLocation>
        <location evidence="1 15">Cytoplasm</location>
    </subcellularLocation>
</comment>
<dbReference type="Gene3D" id="3.90.650.10">
    <property type="entry name" value="PurM-like C-terminal domain"/>
    <property type="match status" value="1"/>
</dbReference>
<evidence type="ECO:0000256" key="15">
    <source>
        <dbReference type="HAMAP-Rule" id="MF_00741"/>
    </source>
</evidence>
<dbReference type="InterPro" id="IPR016188">
    <property type="entry name" value="PurM-like_N"/>
</dbReference>
<dbReference type="GO" id="GO:0009113">
    <property type="term" value="P:purine nucleobase biosynthetic process"/>
    <property type="evidence" value="ECO:0007669"/>
    <property type="project" value="UniProtKB-UniRule"/>
</dbReference>
<dbReference type="InterPro" id="IPR000836">
    <property type="entry name" value="PRTase_dom"/>
</dbReference>
<accession>K9E6Y8</accession>
<dbReference type="FunFam" id="3.90.650.10:FF:000011">
    <property type="entry name" value="Phosphoribosylformylglycinamidine cyclo-ligase"/>
    <property type="match status" value="1"/>
</dbReference>
<dbReference type="EC" id="2.4.2.14" evidence="16"/>
<keyword evidence="16" id="KW-0460">Magnesium</keyword>
<evidence type="ECO:0000256" key="10">
    <source>
        <dbReference type="ARBA" id="ARBA00022741"/>
    </source>
</evidence>
<dbReference type="SUPFAM" id="SSF53271">
    <property type="entry name" value="PRTase-like"/>
    <property type="match status" value="1"/>
</dbReference>
<dbReference type="GO" id="GO:0006189">
    <property type="term" value="P:'de novo' IMP biosynthetic process"/>
    <property type="evidence" value="ECO:0007669"/>
    <property type="project" value="UniProtKB-UniRule"/>
</dbReference>
<dbReference type="GO" id="GO:0004044">
    <property type="term" value="F:amidophosphoribosyltransferase activity"/>
    <property type="evidence" value="ECO:0007669"/>
    <property type="project" value="UniProtKB-UniRule"/>
</dbReference>
<gene>
    <name evidence="15" type="primary">purM</name>
    <name evidence="16" type="synonym">purF</name>
    <name evidence="18" type="ORF">HMPREF9698_01512</name>
</gene>
<comment type="caution">
    <text evidence="18">The sequence shown here is derived from an EMBL/GenBank/DDBJ whole genome shotgun (WGS) entry which is preliminary data.</text>
</comment>
<dbReference type="HOGENOM" id="CLU_346709_0_0_9"/>
<comment type="function">
    <text evidence="16">Catalyzes the formation of phosphoribosylamine from phosphoribosylpyrophosphate (PRPP) and glutamine.</text>
</comment>
<dbReference type="GO" id="GO:0005524">
    <property type="term" value="F:ATP binding"/>
    <property type="evidence" value="ECO:0007669"/>
    <property type="project" value="UniProtKB-KW"/>
</dbReference>
<dbReference type="UniPathway" id="UPA00074">
    <property type="reaction ID" value="UER00124"/>
</dbReference>
<dbReference type="PANTHER" id="PTHR11907">
    <property type="entry name" value="AMIDOPHOSPHORIBOSYLTRANSFERASE"/>
    <property type="match status" value="1"/>
</dbReference>
<comment type="pathway">
    <text evidence="3 16">Purine metabolism; IMP biosynthesis via de novo pathway; N(1)-(5-phospho-D-ribosyl)glycinamide from 5-phospho-alpha-D-ribose 1-diphosphate: step 1/2.</text>
</comment>
<dbReference type="CDD" id="cd06223">
    <property type="entry name" value="PRTases_typeI"/>
    <property type="match status" value="1"/>
</dbReference>
<dbReference type="InterPro" id="IPR010918">
    <property type="entry name" value="PurM-like_C_dom"/>
</dbReference>
<dbReference type="STRING" id="883081.HMPREF9698_01512"/>
<dbReference type="InterPro" id="IPR029055">
    <property type="entry name" value="Ntn_hydrolases_N"/>
</dbReference>
<comment type="similarity">
    <text evidence="4 16">In the C-terminal section; belongs to the purine/pyrimidine phosphoribosyltransferase family.</text>
</comment>
<keyword evidence="7 15" id="KW-0436">Ligase</keyword>
<dbReference type="GO" id="GO:0004641">
    <property type="term" value="F:phosphoribosylformylglycinamidine cyclo-ligase activity"/>
    <property type="evidence" value="ECO:0007669"/>
    <property type="project" value="UniProtKB-UniRule"/>
</dbReference>
<feature type="binding site" evidence="16">
    <location>
        <position position="352"/>
    </location>
    <ligand>
        <name>Mg(2+)</name>
        <dbReference type="ChEBI" id="CHEBI:18420"/>
    </ligand>
</feature>
<protein>
    <recommendedName>
        <fullName evidence="15 16">Multifunctional fusion protein</fullName>
    </recommendedName>
    <domain>
        <recommendedName>
            <fullName evidence="15">Phosphoribosylformylglycinamidine cyclo-ligase</fullName>
            <ecNumber evidence="15">6.3.3.1</ecNumber>
        </recommendedName>
        <alternativeName>
            <fullName evidence="15">AIR synthase</fullName>
        </alternativeName>
        <alternativeName>
            <fullName evidence="15">AIRS</fullName>
        </alternativeName>
        <alternativeName>
            <fullName evidence="15">Phosphoribosyl-aminoimidazole synthetase</fullName>
        </alternativeName>
    </domain>
    <domain>
        <recommendedName>
            <fullName evidence="16">Amidophosphoribosyltransferase</fullName>
            <shortName evidence="16">ATase</shortName>
            <ecNumber evidence="16">2.4.2.14</ecNumber>
        </recommendedName>
        <alternativeName>
            <fullName evidence="16">Glutamine phosphoribosylpyrophosphate amidotransferase</fullName>
            <shortName evidence="16">GPATase</shortName>
        </alternativeName>
    </domain>
</protein>
<dbReference type="InterPro" id="IPR005854">
    <property type="entry name" value="PurF"/>
</dbReference>
<comment type="pathway">
    <text evidence="2 15">Purine metabolism; IMP biosynthesis via de novo pathway; 5-amino-1-(5-phospho-D-ribosyl)imidazole from N(2)-formyl-N(1)-(5-phospho-D-ribosyl)glycinamide: step 2/2.</text>
</comment>
<evidence type="ECO:0000256" key="9">
    <source>
        <dbReference type="ARBA" id="ARBA00022679"/>
    </source>
</evidence>
<dbReference type="InterPro" id="IPR036676">
    <property type="entry name" value="PurM-like_C_sf"/>
</dbReference>
<feature type="binding site" evidence="16">
    <location>
        <position position="351"/>
    </location>
    <ligand>
        <name>Mg(2+)</name>
        <dbReference type="ChEBI" id="CHEBI:18420"/>
    </ligand>
</feature>
<evidence type="ECO:0000256" key="7">
    <source>
        <dbReference type="ARBA" id="ARBA00022598"/>
    </source>
</evidence>